<proteinExistence type="predicted"/>
<dbReference type="EMBL" id="JASJUT010000001">
    <property type="protein sequence ID" value="MDK2593852.1"/>
    <property type="molecule type" value="Genomic_DNA"/>
</dbReference>
<feature type="chain" id="PRO_5047452850" evidence="1">
    <location>
        <begin position="20"/>
        <end position="248"/>
    </location>
</feature>
<evidence type="ECO:0000256" key="1">
    <source>
        <dbReference type="SAM" id="SignalP"/>
    </source>
</evidence>
<dbReference type="Proteomes" id="UP001231915">
    <property type="component" value="Unassembled WGS sequence"/>
</dbReference>
<evidence type="ECO:0000313" key="3">
    <source>
        <dbReference type="Proteomes" id="UP001231915"/>
    </source>
</evidence>
<sequence>MKPSVIIPLSILLSAKALAGTLFYDTDGNAGRVTFYEHGPIDAMVTQSSSAYTIRIYTPHYLNNTPCQKAAIYDENTDKLLSHMEVNGKTLTAELPKGHEYSAKYVEAECAGNTDIVSIYRHKLAPAPKVNLKSNIDAAQWSEGDHLYPGFYQDVNYKAILNIDNSEPDGFCFASSIESNSPIALARRHNNGFYSDVLSFDEAVQYDARTGLIAAQIVCRNTGGTTRVTEIWKIEKDDINLDISTNIN</sequence>
<protein>
    <submittedName>
        <fullName evidence="2">Uncharacterized protein</fullName>
    </submittedName>
</protein>
<comment type="caution">
    <text evidence="2">The sequence shown here is derived from an EMBL/GenBank/DDBJ whole genome shotgun (WGS) entry which is preliminary data.</text>
</comment>
<feature type="signal peptide" evidence="1">
    <location>
        <begin position="1"/>
        <end position="19"/>
    </location>
</feature>
<organism evidence="2 3">
    <name type="scientific">Pseudoalteromonas obscura</name>
    <dbReference type="NCBI Taxonomy" id="3048491"/>
    <lineage>
        <taxon>Bacteria</taxon>
        <taxon>Pseudomonadati</taxon>
        <taxon>Pseudomonadota</taxon>
        <taxon>Gammaproteobacteria</taxon>
        <taxon>Alteromonadales</taxon>
        <taxon>Pseudoalteromonadaceae</taxon>
        <taxon>Pseudoalteromonas</taxon>
    </lineage>
</organism>
<name>A0ABT7EG52_9GAMM</name>
<evidence type="ECO:0000313" key="2">
    <source>
        <dbReference type="EMBL" id="MDK2593852.1"/>
    </source>
</evidence>
<keyword evidence="1" id="KW-0732">Signal</keyword>
<accession>A0ABT7EG52</accession>
<gene>
    <name evidence="2" type="ORF">QNM18_02075</name>
</gene>
<dbReference type="RefSeq" id="WP_284136163.1">
    <property type="nucleotide sequence ID" value="NZ_JASJUT010000001.1"/>
</dbReference>
<reference evidence="2 3" key="1">
    <citation type="submission" date="2023-05" db="EMBL/GenBank/DDBJ databases">
        <title>Pseudoalteromonas ardens sp. nov., Pseudoalteromonas obscura sp. nov., and Pseudoalteromonas umbrosa sp. nov., isolated from the coral Montipora capitata.</title>
        <authorList>
            <person name="Thomas E.M."/>
            <person name="Smith E.M."/>
            <person name="Papke E."/>
            <person name="Shlafstein M.D."/>
            <person name="Oline D.K."/>
            <person name="Videau P."/>
            <person name="Saw J.H."/>
            <person name="Strangman W.K."/>
            <person name="Ushijima B."/>
        </authorList>
    </citation>
    <scope>NUCLEOTIDE SEQUENCE [LARGE SCALE GENOMIC DNA]</scope>
    <source>
        <strain evidence="2 3">P94</strain>
    </source>
</reference>
<keyword evidence="3" id="KW-1185">Reference proteome</keyword>